<protein>
    <submittedName>
        <fullName evidence="2">Uncharacterized protein</fullName>
    </submittedName>
</protein>
<reference evidence="2" key="1">
    <citation type="submission" date="2023-04" db="EMBL/GenBank/DDBJ databases">
        <title>Black Yeasts Isolated from many extreme environments.</title>
        <authorList>
            <person name="Coleine C."/>
            <person name="Stajich J.E."/>
            <person name="Selbmann L."/>
        </authorList>
    </citation>
    <scope>NUCLEOTIDE SEQUENCE</scope>
    <source>
        <strain evidence="2">CCFEE 5312</strain>
    </source>
</reference>
<dbReference type="PANTHER" id="PTHR35870:SF1">
    <property type="entry name" value="PROTEIN, PUTATIVE (AFU_ORTHOLOGUE AFUA_5G03330)-RELATED"/>
    <property type="match status" value="1"/>
</dbReference>
<accession>A0AAJ0D7T7</accession>
<dbReference type="Proteomes" id="UP001271007">
    <property type="component" value="Unassembled WGS sequence"/>
</dbReference>
<evidence type="ECO:0000313" key="2">
    <source>
        <dbReference type="EMBL" id="KAK3048528.1"/>
    </source>
</evidence>
<proteinExistence type="predicted"/>
<evidence type="ECO:0000256" key="1">
    <source>
        <dbReference type="ARBA" id="ARBA00023002"/>
    </source>
</evidence>
<keyword evidence="1" id="KW-0560">Oxidoreductase</keyword>
<organism evidence="2 3">
    <name type="scientific">Extremus antarcticus</name>
    <dbReference type="NCBI Taxonomy" id="702011"/>
    <lineage>
        <taxon>Eukaryota</taxon>
        <taxon>Fungi</taxon>
        <taxon>Dikarya</taxon>
        <taxon>Ascomycota</taxon>
        <taxon>Pezizomycotina</taxon>
        <taxon>Dothideomycetes</taxon>
        <taxon>Dothideomycetidae</taxon>
        <taxon>Mycosphaerellales</taxon>
        <taxon>Extremaceae</taxon>
        <taxon>Extremus</taxon>
    </lineage>
</organism>
<comment type="caution">
    <text evidence="2">The sequence shown here is derived from an EMBL/GenBank/DDBJ whole genome shotgun (WGS) entry which is preliminary data.</text>
</comment>
<sequence>MATSSKVQLRTDQLPEYYREGITKEQTQRTSELLTRNHDRYHIFFRPGGLHNHIAHHLLCIWALNASAEQIQKNYETNEGYQRAQPAVDEKILKELSDPIGFLNNLTPRDNYHTFLQFFRDEIDRSSWQEVLQKYVFAGDDRAEAMFVRMFAGFLHPLIHLGYGVEFRQPAIVAEALAQAACHDDQIGKLLLPAEKAAKQYDDTSSKTIVQLLDTIHEDEGLRSAPHWDDGNKIYDGIIPRAGDRMTELAAQYHVKAEELDEKTAEMTNAVCYYTAGAQHPPNMVMFDFYYMHCVNSSIFFPAFFKQAWLSTENKVRLLEWKVRLDLAMYASRKCPDIRLDEIRDYKPKRPSGWDRIQDRVCDFYDEGHASKLVRALAHGQKICKPYEHKDEFRIKHDDWLQMGHMAIDSVENTEKFDGVAHWVRSAGFDEAWKDIPLRAQL</sequence>
<dbReference type="InterPro" id="IPR025337">
    <property type="entry name" value="Questin_oxidase-like"/>
</dbReference>
<dbReference type="PANTHER" id="PTHR35870">
    <property type="entry name" value="PROTEIN, PUTATIVE (AFU_ORTHOLOGUE AFUA_5G03330)-RELATED"/>
    <property type="match status" value="1"/>
</dbReference>
<dbReference type="Pfam" id="PF14027">
    <property type="entry name" value="Questin_oxidase"/>
    <property type="match status" value="1"/>
</dbReference>
<gene>
    <name evidence="2" type="ORF">LTR09_010192</name>
</gene>
<keyword evidence="3" id="KW-1185">Reference proteome</keyword>
<dbReference type="EMBL" id="JAWDJX010000048">
    <property type="protein sequence ID" value="KAK3048528.1"/>
    <property type="molecule type" value="Genomic_DNA"/>
</dbReference>
<dbReference type="AlphaFoldDB" id="A0AAJ0D7T7"/>
<name>A0AAJ0D7T7_9PEZI</name>
<evidence type="ECO:0000313" key="3">
    <source>
        <dbReference type="Proteomes" id="UP001271007"/>
    </source>
</evidence>
<dbReference type="GO" id="GO:0016491">
    <property type="term" value="F:oxidoreductase activity"/>
    <property type="evidence" value="ECO:0007669"/>
    <property type="project" value="UniProtKB-KW"/>
</dbReference>